<dbReference type="InterPro" id="IPR006059">
    <property type="entry name" value="SBP"/>
</dbReference>
<dbReference type="SUPFAM" id="SSF53850">
    <property type="entry name" value="Periplasmic binding protein-like II"/>
    <property type="match status" value="1"/>
</dbReference>
<dbReference type="AlphaFoldDB" id="A0A430B304"/>
<feature type="signal peptide" evidence="1">
    <location>
        <begin position="1"/>
        <end position="26"/>
    </location>
</feature>
<dbReference type="Gene3D" id="3.40.190.10">
    <property type="entry name" value="Periplasmic binding protein-like II"/>
    <property type="match status" value="2"/>
</dbReference>
<accession>A0A430B304</accession>
<dbReference type="Proteomes" id="UP000286773">
    <property type="component" value="Unassembled WGS sequence"/>
</dbReference>
<organism evidence="2 3">
    <name type="scientific">Vagococcus acidifermentans</name>
    <dbReference type="NCBI Taxonomy" id="564710"/>
    <lineage>
        <taxon>Bacteria</taxon>
        <taxon>Bacillati</taxon>
        <taxon>Bacillota</taxon>
        <taxon>Bacilli</taxon>
        <taxon>Lactobacillales</taxon>
        <taxon>Enterococcaceae</taxon>
        <taxon>Vagococcus</taxon>
    </lineage>
</organism>
<evidence type="ECO:0000313" key="2">
    <source>
        <dbReference type="EMBL" id="RSU14689.1"/>
    </source>
</evidence>
<dbReference type="OrthoDB" id="94797at2"/>
<dbReference type="PANTHER" id="PTHR43649">
    <property type="entry name" value="ARABINOSE-BINDING PROTEIN-RELATED"/>
    <property type="match status" value="1"/>
</dbReference>
<comment type="caution">
    <text evidence="2">The sequence shown here is derived from an EMBL/GenBank/DDBJ whole genome shotgun (WGS) entry which is preliminary data.</text>
</comment>
<reference evidence="2 3" key="1">
    <citation type="submission" date="2017-05" db="EMBL/GenBank/DDBJ databases">
        <title>Vagococcus spp. assemblies.</title>
        <authorList>
            <person name="Gulvik C.A."/>
        </authorList>
    </citation>
    <scope>NUCLEOTIDE SEQUENCE [LARGE SCALE GENOMIC DNA]</scope>
    <source>
        <strain evidence="2 3">LMG 24798</strain>
    </source>
</reference>
<name>A0A430B304_9ENTE</name>
<evidence type="ECO:0000313" key="3">
    <source>
        <dbReference type="Proteomes" id="UP000286773"/>
    </source>
</evidence>
<dbReference type="EMBL" id="NGKC01000001">
    <property type="protein sequence ID" value="RSU14689.1"/>
    <property type="molecule type" value="Genomic_DNA"/>
</dbReference>
<proteinExistence type="predicted"/>
<dbReference type="Pfam" id="PF13416">
    <property type="entry name" value="SBP_bac_8"/>
    <property type="match status" value="1"/>
</dbReference>
<evidence type="ECO:0000256" key="1">
    <source>
        <dbReference type="SAM" id="SignalP"/>
    </source>
</evidence>
<protein>
    <submittedName>
        <fullName evidence="2">Sugar ABC transporter substrate-binding protein</fullName>
    </submittedName>
</protein>
<dbReference type="PANTHER" id="PTHR43649:SF13">
    <property type="entry name" value="CARBOHYDRATE ABC TRANSPORTER SUBSTRATE-BINDING PROTEIN"/>
    <property type="match status" value="1"/>
</dbReference>
<sequence length="442" mass="49079">MKLKRILGGLSLAALSLLIFSGCGSSKDGGSKDKAGENQTKITFWAAPNPTQLKYWEEMAESFQKENKDIIVEVSQMKESPSSEATIQSAIASDTAPTLSENINRSFAAQLAASEAIVPLDKQDAFSTIVADRNMTKTIESWQFSDGSQYVLPVYSNPILFAWRLDKLQEMGFEEAPKTYSELLEVAKKLSESKGDTVLWAKKDLGDPTAWMRWFDFFPLYNAASKGSAFVEDNKFVADEAALKDVFQLMSELSELKALRTGEATDPFENGDSIMTDLGPWTFPNWAEKYPELTYGENYTVTAPVVPDALSGEEQISTYADAKGIVMYAQATEEEQQAAMKFLEFVYGNVENDMKWLEVTSLIPARDDATESDEFKEYFEKNPAMKVFAENVPAAVPAMDNENYNDIQQAFGEKAWVPVIRGEKQAAEAVDSAKEAVEGVFQ</sequence>
<feature type="chain" id="PRO_5039230993" evidence="1">
    <location>
        <begin position="27"/>
        <end position="442"/>
    </location>
</feature>
<dbReference type="PROSITE" id="PS51257">
    <property type="entry name" value="PROKAR_LIPOPROTEIN"/>
    <property type="match status" value="1"/>
</dbReference>
<dbReference type="RefSeq" id="WP_126811683.1">
    <property type="nucleotide sequence ID" value="NZ_NGKC01000001.1"/>
</dbReference>
<dbReference type="InterPro" id="IPR050490">
    <property type="entry name" value="Bact_solute-bd_prot1"/>
</dbReference>
<keyword evidence="3" id="KW-1185">Reference proteome</keyword>
<keyword evidence="1" id="KW-0732">Signal</keyword>
<gene>
    <name evidence="2" type="ORF">CBF27_01550</name>
</gene>